<proteinExistence type="predicted"/>
<dbReference type="VEuPathDB" id="FungiDB:BO71DRAFT_328336"/>
<evidence type="ECO:0000313" key="1">
    <source>
        <dbReference type="EMBL" id="PYH93123.1"/>
    </source>
</evidence>
<gene>
    <name evidence="1" type="ORF">BO71DRAFT_328336</name>
</gene>
<reference evidence="1 2" key="1">
    <citation type="submission" date="2018-02" db="EMBL/GenBank/DDBJ databases">
        <title>The genomes of Aspergillus section Nigri reveals drivers in fungal speciation.</title>
        <authorList>
            <consortium name="DOE Joint Genome Institute"/>
            <person name="Vesth T.C."/>
            <person name="Nybo J."/>
            <person name="Theobald S."/>
            <person name="Brandl J."/>
            <person name="Frisvad J.C."/>
            <person name="Nielsen K.F."/>
            <person name="Lyhne E.K."/>
            <person name="Kogle M.E."/>
            <person name="Kuo A."/>
            <person name="Riley R."/>
            <person name="Clum A."/>
            <person name="Nolan M."/>
            <person name="Lipzen A."/>
            <person name="Salamov A."/>
            <person name="Henrissat B."/>
            <person name="Wiebenga A."/>
            <person name="De vries R.P."/>
            <person name="Grigoriev I.V."/>
            <person name="Mortensen U.H."/>
            <person name="Andersen M.R."/>
            <person name="Baker S.E."/>
        </authorList>
    </citation>
    <scope>NUCLEOTIDE SEQUENCE [LARGE SCALE GENOMIC DNA]</scope>
    <source>
        <strain evidence="1 2">CBS 707.79</strain>
    </source>
</reference>
<dbReference type="EMBL" id="KZ825899">
    <property type="protein sequence ID" value="PYH93123.1"/>
    <property type="molecule type" value="Genomic_DNA"/>
</dbReference>
<organism evidence="1 2">
    <name type="scientific">Aspergillus ellipticus CBS 707.79</name>
    <dbReference type="NCBI Taxonomy" id="1448320"/>
    <lineage>
        <taxon>Eukaryota</taxon>
        <taxon>Fungi</taxon>
        <taxon>Dikarya</taxon>
        <taxon>Ascomycota</taxon>
        <taxon>Pezizomycotina</taxon>
        <taxon>Eurotiomycetes</taxon>
        <taxon>Eurotiomycetidae</taxon>
        <taxon>Eurotiales</taxon>
        <taxon>Aspergillaceae</taxon>
        <taxon>Aspergillus</taxon>
        <taxon>Aspergillus subgen. Circumdati</taxon>
    </lineage>
</organism>
<accession>A0A319DPB5</accession>
<name>A0A319DPB5_9EURO</name>
<dbReference type="OrthoDB" id="37659at2759"/>
<dbReference type="Proteomes" id="UP000247810">
    <property type="component" value="Unassembled WGS sequence"/>
</dbReference>
<feature type="non-terminal residue" evidence="1">
    <location>
        <position position="1"/>
    </location>
</feature>
<evidence type="ECO:0000313" key="2">
    <source>
        <dbReference type="Proteomes" id="UP000247810"/>
    </source>
</evidence>
<keyword evidence="2" id="KW-1185">Reference proteome</keyword>
<protein>
    <submittedName>
        <fullName evidence="1">Uncharacterized protein</fullName>
    </submittedName>
</protein>
<sequence length="129" mass="14582">PFLSVAIYHPRYGNFQHWALYLHSDSEDLLFEVGGEHPSFQKVVSRAIPSENPTFIRSVFVGQIGHPDIPTVKNIVDATALDNKTLEWDSQDYVLDILEGCEQEAVLDNEDADYVEALEILRSKRGPIL</sequence>
<dbReference type="AlphaFoldDB" id="A0A319DPB5"/>